<feature type="transmembrane region" description="Helical" evidence="1">
    <location>
        <begin position="92"/>
        <end position="116"/>
    </location>
</feature>
<protein>
    <submittedName>
        <fullName evidence="2">Uncharacterized protein</fullName>
    </submittedName>
</protein>
<accession>A0A1N6E9S4</accession>
<keyword evidence="1" id="KW-1133">Transmembrane helix</keyword>
<keyword evidence="3" id="KW-1185">Reference proteome</keyword>
<dbReference type="AlphaFoldDB" id="A0A1N6E9S4"/>
<feature type="transmembrane region" description="Helical" evidence="1">
    <location>
        <begin position="60"/>
        <end position="80"/>
    </location>
</feature>
<feature type="transmembrane region" description="Helical" evidence="1">
    <location>
        <begin position="30"/>
        <end position="48"/>
    </location>
</feature>
<name>A0A1N6E9S4_9BACT</name>
<dbReference type="RefSeq" id="WP_074215658.1">
    <property type="nucleotide sequence ID" value="NZ_FSRG01000003.1"/>
</dbReference>
<evidence type="ECO:0000313" key="3">
    <source>
        <dbReference type="Proteomes" id="UP000184694"/>
    </source>
</evidence>
<keyword evidence="1" id="KW-0812">Transmembrane</keyword>
<proteinExistence type="predicted"/>
<organism evidence="2 3">
    <name type="scientific">Halodesulfovibrio marinisediminis DSM 17456</name>
    <dbReference type="NCBI Taxonomy" id="1121457"/>
    <lineage>
        <taxon>Bacteria</taxon>
        <taxon>Pseudomonadati</taxon>
        <taxon>Thermodesulfobacteriota</taxon>
        <taxon>Desulfovibrionia</taxon>
        <taxon>Desulfovibrionales</taxon>
        <taxon>Desulfovibrionaceae</taxon>
        <taxon>Halodesulfovibrio</taxon>
    </lineage>
</organism>
<keyword evidence="1" id="KW-0472">Membrane</keyword>
<dbReference type="Proteomes" id="UP000184694">
    <property type="component" value="Unassembled WGS sequence"/>
</dbReference>
<evidence type="ECO:0000256" key="1">
    <source>
        <dbReference type="SAM" id="Phobius"/>
    </source>
</evidence>
<sequence length="123" mass="13303">MKEKCSLLLLLLFVVTPLATIALIPIHLWVLLNIVLFTIIITVTYNMEHKKNAPGPLAQCGLVAGIICFETVLWGCANFILTNTAISNTDTWQTIGALAASGVTGIAAFAAFGMLLHHIREKN</sequence>
<dbReference type="EMBL" id="FSRG01000003">
    <property type="protein sequence ID" value="SIN79780.1"/>
    <property type="molecule type" value="Genomic_DNA"/>
</dbReference>
<gene>
    <name evidence="2" type="ORF">SAMN02745161_0818</name>
</gene>
<reference evidence="3" key="1">
    <citation type="submission" date="2016-11" db="EMBL/GenBank/DDBJ databases">
        <authorList>
            <person name="Varghese N."/>
            <person name="Submissions S."/>
        </authorList>
    </citation>
    <scope>NUCLEOTIDE SEQUENCE [LARGE SCALE GENOMIC DNA]</scope>
    <source>
        <strain evidence="3">DSM 17456</strain>
    </source>
</reference>
<dbReference type="OrthoDB" id="9858885at2"/>
<evidence type="ECO:0000313" key="2">
    <source>
        <dbReference type="EMBL" id="SIN79780.1"/>
    </source>
</evidence>